<dbReference type="PIRSF" id="PIRSF019115">
    <property type="entry name" value="UCP019115"/>
    <property type="match status" value="1"/>
</dbReference>
<dbReference type="Gene3D" id="2.40.50.100">
    <property type="match status" value="1"/>
</dbReference>
<reference evidence="1 2" key="1">
    <citation type="submission" date="2020-04" db="EMBL/GenBank/DDBJ databases">
        <authorList>
            <consortium name="Genoscope - CEA"/>
            <person name="William W."/>
        </authorList>
    </citation>
    <scope>NUCLEOTIDE SEQUENCE [LARGE SCALE GENOMIC DNA]</scope>
    <source>
        <strain evidence="1 2">SG7</strain>
    </source>
</reference>
<dbReference type="KEGG" id="mesg:MLAUSG7_0340"/>
<dbReference type="RefSeq" id="WP_214400244.1">
    <property type="nucleotide sequence ID" value="NZ_LR792632.1"/>
</dbReference>
<dbReference type="Proteomes" id="UP000679213">
    <property type="component" value="Chromosome I"/>
</dbReference>
<dbReference type="AlphaFoldDB" id="A0A8D6PTJ0"/>
<dbReference type="EMBL" id="LR792632">
    <property type="protein sequence ID" value="CAB3287686.1"/>
    <property type="molecule type" value="Genomic_DNA"/>
</dbReference>
<evidence type="ECO:0000313" key="1">
    <source>
        <dbReference type="EMBL" id="CAB3287686.1"/>
    </source>
</evidence>
<evidence type="ECO:0000313" key="2">
    <source>
        <dbReference type="Proteomes" id="UP000679213"/>
    </source>
</evidence>
<dbReference type="GeneID" id="65883141"/>
<dbReference type="InterPro" id="IPR019217">
    <property type="entry name" value="DUF2118"/>
</dbReference>
<proteinExistence type="predicted"/>
<keyword evidence="2" id="KW-1185">Reference proteome</keyword>
<name>A0A8D6PTJ0_9EURY</name>
<accession>A0A8D6PTJ0</accession>
<dbReference type="Gene3D" id="2.40.128.400">
    <property type="match status" value="1"/>
</dbReference>
<sequence>MRIPKLYVENAEKHEGRKVVIENNGKVIKFLDKDEEYSGNGKVLYQVIYDDFDKYVLMGEVTKDMLIEYEVGGVKQLTYIKKGTRLLEIPAEGYKVYPIVDFGCRILEGHRLAALQSRKGDIRFVNTPVNGIVVFLKEVPAKRENYVFYILPEKEIKFEEEL</sequence>
<protein>
    <recommendedName>
        <fullName evidence="3">DUF2118 domain-containing protein</fullName>
    </recommendedName>
</protein>
<gene>
    <name evidence="1" type="ORF">MLAUSG7_0340</name>
</gene>
<organism evidence="1 2">
    <name type="scientific">Methanocaldococcus lauensis</name>
    <dbReference type="NCBI Taxonomy" id="2546128"/>
    <lineage>
        <taxon>Archaea</taxon>
        <taxon>Methanobacteriati</taxon>
        <taxon>Methanobacteriota</taxon>
        <taxon>Methanomada group</taxon>
        <taxon>Methanococci</taxon>
        <taxon>Methanococcales</taxon>
        <taxon>Methanocaldococcaceae</taxon>
        <taxon>Methanocaldococcus</taxon>
    </lineage>
</organism>
<evidence type="ECO:0008006" key="3">
    <source>
        <dbReference type="Google" id="ProtNLM"/>
    </source>
</evidence>
<dbReference type="Pfam" id="PF09891">
    <property type="entry name" value="DUF2118"/>
    <property type="match status" value="1"/>
</dbReference>